<dbReference type="NCBIfam" id="NF008035">
    <property type="entry name" value="PRK10767.1"/>
    <property type="match status" value="1"/>
</dbReference>
<feature type="binding site" evidence="11">
    <location>
        <position position="148"/>
    </location>
    <ligand>
        <name>Zn(2+)</name>
        <dbReference type="ChEBI" id="CHEBI:29105"/>
        <label>1</label>
    </ligand>
</feature>
<feature type="repeat" description="CXXCXGXG motif" evidence="11">
    <location>
        <begin position="145"/>
        <end position="152"/>
    </location>
</feature>
<dbReference type="GO" id="GO:0042026">
    <property type="term" value="P:protein refolding"/>
    <property type="evidence" value="ECO:0007669"/>
    <property type="project" value="TreeGrafter"/>
</dbReference>
<accession>A0A7C0U714</accession>
<dbReference type="HAMAP" id="MF_01152">
    <property type="entry name" value="DnaJ"/>
    <property type="match status" value="1"/>
</dbReference>
<dbReference type="CDD" id="cd10747">
    <property type="entry name" value="DnaJ_C"/>
    <property type="match status" value="1"/>
</dbReference>
<dbReference type="InterPro" id="IPR002939">
    <property type="entry name" value="DnaJ_C"/>
</dbReference>
<evidence type="ECO:0000259" key="13">
    <source>
        <dbReference type="PROSITE" id="PS50076"/>
    </source>
</evidence>
<keyword evidence="2 11" id="KW-0479">Metal-binding</keyword>
<evidence type="ECO:0000256" key="6">
    <source>
        <dbReference type="ARBA" id="ARBA00023016"/>
    </source>
</evidence>
<dbReference type="PANTHER" id="PTHR43096:SF52">
    <property type="entry name" value="DNAJ HOMOLOG 1, MITOCHONDRIAL-RELATED"/>
    <property type="match status" value="1"/>
</dbReference>
<dbReference type="PROSITE" id="PS50076">
    <property type="entry name" value="DNAJ_2"/>
    <property type="match status" value="1"/>
</dbReference>
<evidence type="ECO:0000259" key="14">
    <source>
        <dbReference type="PROSITE" id="PS51188"/>
    </source>
</evidence>
<evidence type="ECO:0000256" key="3">
    <source>
        <dbReference type="ARBA" id="ARBA00022737"/>
    </source>
</evidence>
<feature type="binding site" evidence="11">
    <location>
        <position position="184"/>
    </location>
    <ligand>
        <name>Zn(2+)</name>
        <dbReference type="ChEBI" id="CHEBI:29105"/>
        <label>2</label>
    </ligand>
</feature>
<dbReference type="EMBL" id="DQWS01000178">
    <property type="protein sequence ID" value="HDD53350.1"/>
    <property type="molecule type" value="Genomic_DNA"/>
</dbReference>
<evidence type="ECO:0000313" key="15">
    <source>
        <dbReference type="EMBL" id="HDD53350.1"/>
    </source>
</evidence>
<keyword evidence="4 11" id="KW-0863">Zinc-finger</keyword>
<evidence type="ECO:0000256" key="4">
    <source>
        <dbReference type="ARBA" id="ARBA00022771"/>
    </source>
</evidence>
<dbReference type="NCBIfam" id="TIGR02349">
    <property type="entry name" value="DnaJ_bact"/>
    <property type="match status" value="1"/>
</dbReference>
<proteinExistence type="inferred from homology"/>
<dbReference type="GO" id="GO:0006260">
    <property type="term" value="P:DNA replication"/>
    <property type="evidence" value="ECO:0007669"/>
    <property type="project" value="UniProtKB-KW"/>
</dbReference>
<dbReference type="InterPro" id="IPR036869">
    <property type="entry name" value="J_dom_sf"/>
</dbReference>
<feature type="domain" description="J" evidence="13">
    <location>
        <begin position="4"/>
        <end position="69"/>
    </location>
</feature>
<dbReference type="FunFam" id="2.60.260.20:FF:000005">
    <property type="entry name" value="Chaperone protein dnaJ 1, mitochondrial"/>
    <property type="match status" value="1"/>
</dbReference>
<evidence type="ECO:0000256" key="10">
    <source>
        <dbReference type="ARBA" id="ARBA00067609"/>
    </source>
</evidence>
<comment type="cofactor">
    <cofactor evidence="11">
        <name>Zn(2+)</name>
        <dbReference type="ChEBI" id="CHEBI:29105"/>
    </cofactor>
    <text evidence="11">Binds 2 Zn(2+) ions per monomer.</text>
</comment>
<name>A0A7C0U714_9BACT</name>
<dbReference type="GO" id="GO:0005524">
    <property type="term" value="F:ATP binding"/>
    <property type="evidence" value="ECO:0007669"/>
    <property type="project" value="InterPro"/>
</dbReference>
<feature type="binding site" evidence="11">
    <location>
        <position position="145"/>
    </location>
    <ligand>
        <name>Zn(2+)</name>
        <dbReference type="ChEBI" id="CHEBI:29105"/>
        <label>1</label>
    </ligand>
</feature>
<dbReference type="SMART" id="SM00271">
    <property type="entry name" value="DnaJ"/>
    <property type="match status" value="1"/>
</dbReference>
<dbReference type="PROSITE" id="PS00636">
    <property type="entry name" value="DNAJ_1"/>
    <property type="match status" value="1"/>
</dbReference>
<dbReference type="Gene3D" id="2.10.230.10">
    <property type="entry name" value="Heat shock protein DnaJ, cysteine-rich domain"/>
    <property type="match status" value="1"/>
</dbReference>
<organism evidence="15">
    <name type="scientific">Thermosulfidibacter takaii</name>
    <dbReference type="NCBI Taxonomy" id="412593"/>
    <lineage>
        <taxon>Bacteria</taxon>
        <taxon>Pseudomonadati</taxon>
        <taxon>Thermosulfidibacterota</taxon>
        <taxon>Thermosulfidibacteria</taxon>
        <taxon>Thermosulfidibacterales</taxon>
        <taxon>Thermosulfidibacteraceae</taxon>
    </lineage>
</organism>
<sequence length="370" mass="41717">MTKDYYAILGISRNATQEEIKRAYRRLALQYHPDKNPGNREAEEKFKEITEAYQVLSDPAKRANYDRFGTTDFNRGGGQEAWSFEGFGSFSDIFEEFFGDIFGTRQNRRSRAQRGQDILHRVEISFAEALRGTTVHLEVERSELCPQCRGLGAVNPGDYTTCPTCNGQGHIYYRQGFFTVTRTCPHCGGEGIILKNPCPRCRGEGKTSQKRRVRVDIPPGMEDGLRIRLPGEGHAGLHGGEPGDLYVEVRVREDPLFSREGKNLIYEPQISYVQAILGTRLEVPLLEEIIEVEIPPGFQPGEVVKVKGKGMPSLKGGRKGDLLVRPRIIMPQKLSPQERELLEEIARIRREEVSPPGKKGLFSKVKEIIS</sequence>
<dbReference type="Proteomes" id="UP000885690">
    <property type="component" value="Unassembled WGS sequence"/>
</dbReference>
<feature type="binding site" evidence="11">
    <location>
        <position position="201"/>
    </location>
    <ligand>
        <name>Zn(2+)</name>
        <dbReference type="ChEBI" id="CHEBI:29105"/>
        <label>1</label>
    </ligand>
</feature>
<dbReference type="Gene3D" id="1.10.287.110">
    <property type="entry name" value="DnaJ domain"/>
    <property type="match status" value="1"/>
</dbReference>
<comment type="domain">
    <text evidence="11">The J domain is necessary and sufficient to stimulate DnaK ATPase activity. Zinc center 1 plays an important role in the autonomous, DnaK-independent chaperone activity of DnaJ. Zinc center 2 is essential for interaction with DnaK and for DnaJ activity.</text>
</comment>
<keyword evidence="1 11" id="KW-0235">DNA replication</keyword>
<dbReference type="SUPFAM" id="SSF46565">
    <property type="entry name" value="Chaperone J-domain"/>
    <property type="match status" value="1"/>
</dbReference>
<keyword evidence="7 11" id="KW-0143">Chaperone</keyword>
<feature type="domain" description="CR-type" evidence="14">
    <location>
        <begin position="132"/>
        <end position="210"/>
    </location>
</feature>
<comment type="function">
    <text evidence="8 11">Participates actively in the response to hyperosmotic and heat shock by preventing the aggregation of stress-denatured proteins and by disaggregating proteins, also in an autonomous, DnaK-independent fashion. Unfolded proteins bind initially to DnaJ; upon interaction with the DnaJ-bound protein, DnaK hydrolyzes its bound ATP, resulting in the formation of a stable complex. GrpE releases ADP from DnaK; ATP binding to DnaK triggers the release of the substrate protein, thus completing the reaction cycle. Several rounds of ATP-dependent interactions between DnaJ, DnaK and GrpE are required for fully efficient folding. Also involved, together with DnaK and GrpE, in the DNA replication of plasmids through activation of initiation proteins.</text>
</comment>
<evidence type="ECO:0000256" key="11">
    <source>
        <dbReference type="HAMAP-Rule" id="MF_01152"/>
    </source>
</evidence>
<keyword evidence="5 11" id="KW-0862">Zinc</keyword>
<dbReference type="InterPro" id="IPR001623">
    <property type="entry name" value="DnaJ_domain"/>
</dbReference>
<dbReference type="InterPro" id="IPR008971">
    <property type="entry name" value="HSP40/DnaJ_pept-bd"/>
</dbReference>
<dbReference type="FunFam" id="2.10.230.10:FF:000002">
    <property type="entry name" value="Molecular chaperone DnaJ"/>
    <property type="match status" value="1"/>
</dbReference>
<dbReference type="FunFam" id="1.10.287.110:FF:000034">
    <property type="entry name" value="Chaperone protein DnaJ"/>
    <property type="match status" value="1"/>
</dbReference>
<dbReference type="InterPro" id="IPR012724">
    <property type="entry name" value="DnaJ"/>
</dbReference>
<dbReference type="InterPro" id="IPR036410">
    <property type="entry name" value="HSP_DnaJ_Cys-rich_dom_sf"/>
</dbReference>
<dbReference type="Gene3D" id="2.60.260.20">
    <property type="entry name" value="Urease metallochaperone UreE, N-terminal domain"/>
    <property type="match status" value="2"/>
</dbReference>
<feature type="repeat" description="CXXCXGXG motif" evidence="11">
    <location>
        <begin position="198"/>
        <end position="205"/>
    </location>
</feature>
<dbReference type="PANTHER" id="PTHR43096">
    <property type="entry name" value="DNAJ HOMOLOG 1, MITOCHONDRIAL-RELATED"/>
    <property type="match status" value="1"/>
</dbReference>
<gene>
    <name evidence="11 15" type="primary">dnaJ</name>
    <name evidence="15" type="ORF">ENF32_04715</name>
</gene>
<dbReference type="Pfam" id="PF01556">
    <property type="entry name" value="DnaJ_C"/>
    <property type="match status" value="1"/>
</dbReference>
<dbReference type="Pfam" id="PF00226">
    <property type="entry name" value="DnaJ"/>
    <property type="match status" value="1"/>
</dbReference>
<comment type="similarity">
    <text evidence="9 11">Belongs to the DnaJ family.</text>
</comment>
<protein>
    <recommendedName>
        <fullName evidence="10 11">Chaperone protein DnaJ</fullName>
    </recommendedName>
</protein>
<evidence type="ECO:0000256" key="5">
    <source>
        <dbReference type="ARBA" id="ARBA00022833"/>
    </source>
</evidence>
<feature type="repeat" description="CXXCXGXG motif" evidence="11">
    <location>
        <begin position="162"/>
        <end position="169"/>
    </location>
</feature>
<feature type="binding site" evidence="11">
    <location>
        <position position="162"/>
    </location>
    <ligand>
        <name>Zn(2+)</name>
        <dbReference type="ChEBI" id="CHEBI:29105"/>
        <label>2</label>
    </ligand>
</feature>
<dbReference type="InterPro" id="IPR018253">
    <property type="entry name" value="DnaJ_domain_CS"/>
</dbReference>
<keyword evidence="3 11" id="KW-0677">Repeat</keyword>
<evidence type="ECO:0000256" key="9">
    <source>
        <dbReference type="ARBA" id="ARBA00061004"/>
    </source>
</evidence>
<dbReference type="GO" id="GO:0009408">
    <property type="term" value="P:response to heat"/>
    <property type="evidence" value="ECO:0007669"/>
    <property type="project" value="InterPro"/>
</dbReference>
<dbReference type="GO" id="GO:0008270">
    <property type="term" value="F:zinc ion binding"/>
    <property type="evidence" value="ECO:0007669"/>
    <property type="project" value="UniProtKB-UniRule"/>
</dbReference>
<keyword evidence="6 11" id="KW-0346">Stress response</keyword>
<dbReference type="GO" id="GO:0005737">
    <property type="term" value="C:cytoplasm"/>
    <property type="evidence" value="ECO:0007669"/>
    <property type="project" value="UniProtKB-SubCell"/>
</dbReference>
<comment type="subunit">
    <text evidence="11">Homodimer.</text>
</comment>
<dbReference type="InterPro" id="IPR001305">
    <property type="entry name" value="HSP_DnaJ_Cys-rich_dom"/>
</dbReference>
<keyword evidence="11" id="KW-0963">Cytoplasm</keyword>
<evidence type="ECO:0000256" key="12">
    <source>
        <dbReference type="PROSITE-ProRule" id="PRU00546"/>
    </source>
</evidence>
<dbReference type="CDD" id="cd06257">
    <property type="entry name" value="DnaJ"/>
    <property type="match status" value="1"/>
</dbReference>
<dbReference type="CDD" id="cd10719">
    <property type="entry name" value="DnaJ_zf"/>
    <property type="match status" value="1"/>
</dbReference>
<comment type="subcellular location">
    <subcellularLocation>
        <location evidence="11">Cytoplasm</location>
    </subcellularLocation>
</comment>
<feature type="zinc finger region" description="CR-type" evidence="12">
    <location>
        <begin position="132"/>
        <end position="210"/>
    </location>
</feature>
<dbReference type="SUPFAM" id="SSF57938">
    <property type="entry name" value="DnaJ/Hsp40 cysteine-rich domain"/>
    <property type="match status" value="1"/>
</dbReference>
<dbReference type="PRINTS" id="PR00625">
    <property type="entry name" value="JDOMAIN"/>
</dbReference>
<dbReference type="GO" id="GO:0051082">
    <property type="term" value="F:unfolded protein binding"/>
    <property type="evidence" value="ECO:0007669"/>
    <property type="project" value="UniProtKB-UniRule"/>
</dbReference>
<dbReference type="AlphaFoldDB" id="A0A7C0U714"/>
<feature type="binding site" evidence="11">
    <location>
        <position position="198"/>
    </location>
    <ligand>
        <name>Zn(2+)</name>
        <dbReference type="ChEBI" id="CHEBI:29105"/>
        <label>1</label>
    </ligand>
</feature>
<evidence type="ECO:0000256" key="2">
    <source>
        <dbReference type="ARBA" id="ARBA00022723"/>
    </source>
</evidence>
<evidence type="ECO:0000256" key="1">
    <source>
        <dbReference type="ARBA" id="ARBA00022705"/>
    </source>
</evidence>
<comment type="caution">
    <text evidence="15">The sequence shown here is derived from an EMBL/GenBank/DDBJ whole genome shotgun (WGS) entry which is preliminary data.</text>
</comment>
<feature type="binding site" evidence="11">
    <location>
        <position position="187"/>
    </location>
    <ligand>
        <name>Zn(2+)</name>
        <dbReference type="ChEBI" id="CHEBI:29105"/>
        <label>2</label>
    </ligand>
</feature>
<dbReference type="Pfam" id="PF00684">
    <property type="entry name" value="DnaJ_CXXCXGXG"/>
    <property type="match status" value="1"/>
</dbReference>
<evidence type="ECO:0000256" key="8">
    <source>
        <dbReference type="ARBA" id="ARBA00053423"/>
    </source>
</evidence>
<feature type="repeat" description="CXXCXGXG motif" evidence="11">
    <location>
        <begin position="184"/>
        <end position="191"/>
    </location>
</feature>
<dbReference type="GO" id="GO:0031072">
    <property type="term" value="F:heat shock protein binding"/>
    <property type="evidence" value="ECO:0007669"/>
    <property type="project" value="InterPro"/>
</dbReference>
<reference evidence="15" key="1">
    <citation type="journal article" date="2020" name="mSystems">
        <title>Genome- and Community-Level Interaction Insights into Carbon Utilization and Element Cycling Functions of Hydrothermarchaeota in Hydrothermal Sediment.</title>
        <authorList>
            <person name="Zhou Z."/>
            <person name="Liu Y."/>
            <person name="Xu W."/>
            <person name="Pan J."/>
            <person name="Luo Z.H."/>
            <person name="Li M."/>
        </authorList>
    </citation>
    <scope>NUCLEOTIDE SEQUENCE [LARGE SCALE GENOMIC DNA]</scope>
    <source>
        <strain evidence="15">HyVt-115</strain>
    </source>
</reference>
<dbReference type="SUPFAM" id="SSF49493">
    <property type="entry name" value="HSP40/DnaJ peptide-binding domain"/>
    <property type="match status" value="2"/>
</dbReference>
<evidence type="ECO:0000256" key="7">
    <source>
        <dbReference type="ARBA" id="ARBA00023186"/>
    </source>
</evidence>
<dbReference type="PROSITE" id="PS51188">
    <property type="entry name" value="ZF_CR"/>
    <property type="match status" value="1"/>
</dbReference>
<feature type="binding site" evidence="11">
    <location>
        <position position="165"/>
    </location>
    <ligand>
        <name>Zn(2+)</name>
        <dbReference type="ChEBI" id="CHEBI:29105"/>
        <label>2</label>
    </ligand>
</feature>